<comment type="similarity">
    <text evidence="3">Belongs to the HARBI1 family.</text>
</comment>
<dbReference type="GO" id="GO:0016787">
    <property type="term" value="F:hydrolase activity"/>
    <property type="evidence" value="ECO:0007669"/>
    <property type="project" value="UniProtKB-KW"/>
</dbReference>
<sequence>MSRETFAELKSALEPFWITLRGEYSMDQALHITLWKLSNSRVTYRELSDKFDVSKGTVHKIFLKTINAIFGCLDGTHFKINTPKKDAISYCDRKGNYSIIMQGICDSTFRFLDVFIGYPGSCHDANVWKNSPIYKGITSGEIQLAKDAIILTDSAYPLSKYLIAPYRDNGHLLREEKQFNYYLSSTRVFIEQAFGI</sequence>
<dbReference type="Pfam" id="PF13359">
    <property type="entry name" value="DDE_Tnp_4"/>
    <property type="match status" value="1"/>
</dbReference>
<evidence type="ECO:0000259" key="8">
    <source>
        <dbReference type="Pfam" id="PF13359"/>
    </source>
</evidence>
<protein>
    <submittedName>
        <fullName evidence="9">Putative nuclease HARBI1</fullName>
    </submittedName>
</protein>
<dbReference type="InterPro" id="IPR045249">
    <property type="entry name" value="HARBI1-like"/>
</dbReference>
<dbReference type="GO" id="GO:0005634">
    <property type="term" value="C:nucleus"/>
    <property type="evidence" value="ECO:0007669"/>
    <property type="project" value="UniProtKB-SubCell"/>
</dbReference>
<proteinExistence type="inferred from homology"/>
<organism evidence="9">
    <name type="scientific">Bactrocera latifrons</name>
    <name type="common">Malaysian fruit fly</name>
    <name type="synonym">Chaetodacus latifrons</name>
    <dbReference type="NCBI Taxonomy" id="174628"/>
    <lineage>
        <taxon>Eukaryota</taxon>
        <taxon>Metazoa</taxon>
        <taxon>Ecdysozoa</taxon>
        <taxon>Arthropoda</taxon>
        <taxon>Hexapoda</taxon>
        <taxon>Insecta</taxon>
        <taxon>Pterygota</taxon>
        <taxon>Neoptera</taxon>
        <taxon>Endopterygota</taxon>
        <taxon>Diptera</taxon>
        <taxon>Brachycera</taxon>
        <taxon>Muscomorpha</taxon>
        <taxon>Tephritoidea</taxon>
        <taxon>Tephritidae</taxon>
        <taxon>Bactrocera</taxon>
        <taxon>Bactrocera</taxon>
    </lineage>
</organism>
<evidence type="ECO:0000256" key="2">
    <source>
        <dbReference type="ARBA" id="ARBA00004123"/>
    </source>
</evidence>
<keyword evidence="5" id="KW-0479">Metal-binding</keyword>
<dbReference type="InterPro" id="IPR027806">
    <property type="entry name" value="HARBI1_dom"/>
</dbReference>
<dbReference type="OrthoDB" id="2668416at2759"/>
<name>A0A0K8VAA4_BACLA</name>
<dbReference type="GO" id="GO:0046872">
    <property type="term" value="F:metal ion binding"/>
    <property type="evidence" value="ECO:0007669"/>
    <property type="project" value="UniProtKB-KW"/>
</dbReference>
<accession>A0A0K8VAA4</accession>
<evidence type="ECO:0000256" key="3">
    <source>
        <dbReference type="ARBA" id="ARBA00006958"/>
    </source>
</evidence>
<comment type="cofactor">
    <cofactor evidence="1">
        <name>a divalent metal cation</name>
        <dbReference type="ChEBI" id="CHEBI:60240"/>
    </cofactor>
</comment>
<evidence type="ECO:0000256" key="4">
    <source>
        <dbReference type="ARBA" id="ARBA00022722"/>
    </source>
</evidence>
<keyword evidence="7" id="KW-0539">Nucleus</keyword>
<evidence type="ECO:0000313" key="10">
    <source>
        <dbReference type="EMBL" id="JAI39447.1"/>
    </source>
</evidence>
<dbReference type="GO" id="GO:0004518">
    <property type="term" value="F:nuclease activity"/>
    <property type="evidence" value="ECO:0007669"/>
    <property type="project" value="UniProtKB-KW"/>
</dbReference>
<feature type="domain" description="DDE Tnp4" evidence="8">
    <location>
        <begin position="73"/>
        <end position="195"/>
    </location>
</feature>
<dbReference type="EMBL" id="GDHF01012867">
    <property type="protein sequence ID" value="JAI39447.1"/>
    <property type="molecule type" value="Transcribed_RNA"/>
</dbReference>
<evidence type="ECO:0000256" key="6">
    <source>
        <dbReference type="ARBA" id="ARBA00022801"/>
    </source>
</evidence>
<gene>
    <name evidence="9" type="primary">HARBI1_8</name>
    <name evidence="10" type="synonym">HARBI1_25</name>
    <name evidence="10" type="ORF">c1_g3_i12</name>
    <name evidence="9" type="ORF">c1_g3_i6</name>
</gene>
<reference evidence="9" key="1">
    <citation type="submission" date="2015-06" db="EMBL/GenBank/DDBJ databases">
        <authorList>
            <person name="Hoefler B.C."/>
            <person name="Straight P.D."/>
        </authorList>
    </citation>
    <scope>NUCLEOTIDE SEQUENCE</scope>
</reference>
<evidence type="ECO:0000256" key="7">
    <source>
        <dbReference type="ARBA" id="ARBA00023242"/>
    </source>
</evidence>
<dbReference type="AlphaFoldDB" id="A0A0K8VAA4"/>
<evidence type="ECO:0000256" key="5">
    <source>
        <dbReference type="ARBA" id="ARBA00022723"/>
    </source>
</evidence>
<dbReference type="PANTHER" id="PTHR22930">
    <property type="match status" value="1"/>
</dbReference>
<keyword evidence="4" id="KW-0540">Nuclease</keyword>
<evidence type="ECO:0000313" key="9">
    <source>
        <dbReference type="EMBL" id="JAI35480.1"/>
    </source>
</evidence>
<comment type="subcellular location">
    <subcellularLocation>
        <location evidence="2">Nucleus</location>
    </subcellularLocation>
</comment>
<dbReference type="PANTHER" id="PTHR22930:SF85">
    <property type="entry name" value="GH03217P-RELATED"/>
    <property type="match status" value="1"/>
</dbReference>
<keyword evidence="6" id="KW-0378">Hydrolase</keyword>
<dbReference type="EMBL" id="GDHF01016834">
    <property type="protein sequence ID" value="JAI35480.1"/>
    <property type="molecule type" value="Transcribed_RNA"/>
</dbReference>
<evidence type="ECO:0000256" key="1">
    <source>
        <dbReference type="ARBA" id="ARBA00001968"/>
    </source>
</evidence>